<protein>
    <submittedName>
        <fullName evidence="4">Thioredoxin</fullName>
    </submittedName>
</protein>
<dbReference type="InterPro" id="IPR036249">
    <property type="entry name" value="Thioredoxin-like_sf"/>
</dbReference>
<dbReference type="InterPro" id="IPR013766">
    <property type="entry name" value="Thioredoxin_domain"/>
</dbReference>
<dbReference type="EMBL" id="DSRD01000894">
    <property type="protein sequence ID" value="HGW95461.1"/>
    <property type="molecule type" value="Genomic_DNA"/>
</dbReference>
<dbReference type="PANTHER" id="PTHR45663">
    <property type="entry name" value="GEO12009P1"/>
    <property type="match status" value="1"/>
</dbReference>
<comment type="caution">
    <text evidence="4">The sequence shown here is derived from an EMBL/GenBank/DDBJ whole genome shotgun (WGS) entry which is preliminary data.</text>
</comment>
<dbReference type="CDD" id="cd02947">
    <property type="entry name" value="TRX_family"/>
    <property type="match status" value="1"/>
</dbReference>
<dbReference type="PANTHER" id="PTHR45663:SF11">
    <property type="entry name" value="GEO12009P1"/>
    <property type="match status" value="1"/>
</dbReference>
<reference evidence="4" key="1">
    <citation type="journal article" date="2020" name="mSystems">
        <title>Genome- and Community-Level Interaction Insights into Carbon Utilization and Element Cycling Functions of Hydrothermarchaeota in Hydrothermal Sediment.</title>
        <authorList>
            <person name="Zhou Z."/>
            <person name="Liu Y."/>
            <person name="Xu W."/>
            <person name="Pan J."/>
            <person name="Luo Z.H."/>
            <person name="Li M."/>
        </authorList>
    </citation>
    <scope>NUCLEOTIDE SEQUENCE [LARGE SCALE GENOMIC DNA]</scope>
    <source>
        <strain evidence="4">SpSt-402</strain>
    </source>
</reference>
<feature type="domain" description="Thioredoxin" evidence="3">
    <location>
        <begin position="9"/>
        <end position="106"/>
    </location>
</feature>
<evidence type="ECO:0000259" key="3">
    <source>
        <dbReference type="Pfam" id="PF00085"/>
    </source>
</evidence>
<dbReference type="Gene3D" id="3.40.30.10">
    <property type="entry name" value="Glutaredoxin"/>
    <property type="match status" value="1"/>
</dbReference>
<accession>A0A832H759</accession>
<comment type="similarity">
    <text evidence="1">Belongs to the thioredoxin family.</text>
</comment>
<dbReference type="GO" id="GO:0005829">
    <property type="term" value="C:cytosol"/>
    <property type="evidence" value="ECO:0007669"/>
    <property type="project" value="TreeGrafter"/>
</dbReference>
<dbReference type="Pfam" id="PF00085">
    <property type="entry name" value="Thioredoxin"/>
    <property type="match status" value="1"/>
</dbReference>
<evidence type="ECO:0000256" key="2">
    <source>
        <dbReference type="ARBA" id="ARBA00023284"/>
    </source>
</evidence>
<sequence length="123" mass="13688">MSLDTEWTVLRYDTFQSEVLEAQTLVLVDCWASWCSSFQQINPAIHELAIALAGHIKIGRLNIATAEQIATYYGIRVVPSLLFFHHGQVVLRIVGGVSKEELIHKLSPLLSGDRSNRSPIACL</sequence>
<dbReference type="GO" id="GO:0045454">
    <property type="term" value="P:cell redox homeostasis"/>
    <property type="evidence" value="ECO:0007669"/>
    <property type="project" value="TreeGrafter"/>
</dbReference>
<organism evidence="4">
    <name type="scientific">Oscillatoriales cyanobacterium SpSt-402</name>
    <dbReference type="NCBI Taxonomy" id="2282168"/>
    <lineage>
        <taxon>Bacteria</taxon>
        <taxon>Bacillati</taxon>
        <taxon>Cyanobacteriota</taxon>
        <taxon>Cyanophyceae</taxon>
        <taxon>Oscillatoriophycideae</taxon>
        <taxon>Oscillatoriales</taxon>
    </lineage>
</organism>
<keyword evidence="2" id="KW-0676">Redox-active center</keyword>
<proteinExistence type="inferred from homology"/>
<dbReference type="GO" id="GO:0015035">
    <property type="term" value="F:protein-disulfide reductase activity"/>
    <property type="evidence" value="ECO:0007669"/>
    <property type="project" value="TreeGrafter"/>
</dbReference>
<dbReference type="SUPFAM" id="SSF52833">
    <property type="entry name" value="Thioredoxin-like"/>
    <property type="match status" value="1"/>
</dbReference>
<evidence type="ECO:0000313" key="4">
    <source>
        <dbReference type="EMBL" id="HGW95461.1"/>
    </source>
</evidence>
<dbReference type="AlphaFoldDB" id="A0A832H759"/>
<name>A0A832H759_9CYAN</name>
<gene>
    <name evidence="4" type="ORF">ENR47_14460</name>
</gene>
<evidence type="ECO:0000256" key="1">
    <source>
        <dbReference type="ARBA" id="ARBA00008987"/>
    </source>
</evidence>